<organism evidence="2 3">
    <name type="scientific">Candidatus Entotheonella gemina</name>
    <dbReference type="NCBI Taxonomy" id="1429439"/>
    <lineage>
        <taxon>Bacteria</taxon>
        <taxon>Pseudomonadati</taxon>
        <taxon>Nitrospinota/Tectimicrobiota group</taxon>
        <taxon>Candidatus Tectimicrobiota</taxon>
        <taxon>Candidatus Entotheonellia</taxon>
        <taxon>Candidatus Entotheonellales</taxon>
        <taxon>Candidatus Entotheonellaceae</taxon>
        <taxon>Candidatus Entotheonella</taxon>
    </lineage>
</organism>
<dbReference type="HOGENOM" id="CLU_1118563_0_0_7"/>
<dbReference type="PANTHER" id="PTHR40758">
    <property type="entry name" value="CONSERVED PROTEIN"/>
    <property type="match status" value="1"/>
</dbReference>
<name>W4M118_9BACT</name>
<dbReference type="PANTHER" id="PTHR40758:SF1">
    <property type="entry name" value="CONSERVED PROTEIN"/>
    <property type="match status" value="1"/>
</dbReference>
<dbReference type="InterPro" id="IPR034660">
    <property type="entry name" value="DinB/YfiT-like"/>
</dbReference>
<dbReference type="NCBIfam" id="TIGR03083">
    <property type="entry name" value="maleylpyruvate isomerase family mycothiol-dependent enzyme"/>
    <property type="match status" value="1"/>
</dbReference>
<dbReference type="Gene3D" id="1.20.120.450">
    <property type="entry name" value="dinb family like domain"/>
    <property type="match status" value="1"/>
</dbReference>
<dbReference type="Pfam" id="PF11716">
    <property type="entry name" value="MDMPI_N"/>
    <property type="match status" value="1"/>
</dbReference>
<dbReference type="EMBL" id="AZHX01001443">
    <property type="protein sequence ID" value="ETX03357.1"/>
    <property type="molecule type" value="Genomic_DNA"/>
</dbReference>
<dbReference type="InterPro" id="IPR017517">
    <property type="entry name" value="Maleyloyr_isom"/>
</dbReference>
<sequence>MALSYEARIGVARAAVDYLMGRDAAEMTALVPNCPGWTVYNAAVHVGRVSVAWEEMIKCTPGDTTARERAYETSGKRPTGAEPAELARWAHAAIDRMSGDASKPCFFSMTGGPGTTGLWAWHAASELGVHRLDVEAALGHEHAISDIEAVDATTYVCEFFLPAMRRAAEEDPGAVTAELLSDTGECLHTINIDSASTHQVTVRGSVVQVLLALWGRPHTGVDLVDGDAEVWDAWRQLPGKVFQFGTWD</sequence>
<evidence type="ECO:0000313" key="3">
    <source>
        <dbReference type="Proteomes" id="UP000019140"/>
    </source>
</evidence>
<dbReference type="GO" id="GO:0046872">
    <property type="term" value="F:metal ion binding"/>
    <property type="evidence" value="ECO:0007669"/>
    <property type="project" value="InterPro"/>
</dbReference>
<protein>
    <recommendedName>
        <fullName evidence="1">Mycothiol-dependent maleylpyruvate isomerase metal-binding domain-containing protein</fullName>
    </recommendedName>
</protein>
<gene>
    <name evidence="2" type="ORF">ETSY2_33665</name>
</gene>
<dbReference type="Proteomes" id="UP000019140">
    <property type="component" value="Unassembled WGS sequence"/>
</dbReference>
<reference evidence="2 3" key="1">
    <citation type="journal article" date="2014" name="Nature">
        <title>An environmental bacterial taxon with a large and distinct metabolic repertoire.</title>
        <authorList>
            <person name="Wilson M.C."/>
            <person name="Mori T."/>
            <person name="Ruckert C."/>
            <person name="Uria A.R."/>
            <person name="Helf M.J."/>
            <person name="Takada K."/>
            <person name="Gernert C."/>
            <person name="Steffens U.A."/>
            <person name="Heycke N."/>
            <person name="Schmitt S."/>
            <person name="Rinke C."/>
            <person name="Helfrich E.J."/>
            <person name="Brachmann A.O."/>
            <person name="Gurgui C."/>
            <person name="Wakimoto T."/>
            <person name="Kracht M."/>
            <person name="Crusemann M."/>
            <person name="Hentschel U."/>
            <person name="Abe I."/>
            <person name="Matsunaga S."/>
            <person name="Kalinowski J."/>
            <person name="Takeyama H."/>
            <person name="Piel J."/>
        </authorList>
    </citation>
    <scope>NUCLEOTIDE SEQUENCE [LARGE SCALE GENOMIC DNA]</scope>
    <source>
        <strain evidence="3">TSY2</strain>
    </source>
</reference>
<dbReference type="SUPFAM" id="SSF109854">
    <property type="entry name" value="DinB/YfiT-like putative metalloenzymes"/>
    <property type="match status" value="1"/>
</dbReference>
<keyword evidence="3" id="KW-1185">Reference proteome</keyword>
<proteinExistence type="predicted"/>
<dbReference type="GO" id="GO:0005886">
    <property type="term" value="C:plasma membrane"/>
    <property type="evidence" value="ECO:0007669"/>
    <property type="project" value="TreeGrafter"/>
</dbReference>
<accession>W4M118</accession>
<comment type="caution">
    <text evidence="2">The sequence shown here is derived from an EMBL/GenBank/DDBJ whole genome shotgun (WGS) entry which is preliminary data.</text>
</comment>
<evidence type="ECO:0000313" key="2">
    <source>
        <dbReference type="EMBL" id="ETX03357.1"/>
    </source>
</evidence>
<dbReference type="InterPro" id="IPR024344">
    <property type="entry name" value="MDMPI_metal-binding"/>
</dbReference>
<dbReference type="AlphaFoldDB" id="W4M118"/>
<evidence type="ECO:0000259" key="1">
    <source>
        <dbReference type="Pfam" id="PF11716"/>
    </source>
</evidence>
<feature type="domain" description="Mycothiol-dependent maleylpyruvate isomerase metal-binding" evidence="1">
    <location>
        <begin position="17"/>
        <end position="134"/>
    </location>
</feature>